<dbReference type="RefSeq" id="WP_306775849.1">
    <property type="nucleotide sequence ID" value="NZ_JADPAO010000030.1"/>
</dbReference>
<feature type="domain" description="Type I restriction modification DNA specificity" evidence="5">
    <location>
        <begin position="6"/>
        <end position="171"/>
    </location>
</feature>
<dbReference type="GO" id="GO:0009307">
    <property type="term" value="P:DNA restriction-modification system"/>
    <property type="evidence" value="ECO:0007669"/>
    <property type="project" value="UniProtKB-KW"/>
</dbReference>
<dbReference type="GO" id="GO:0004519">
    <property type="term" value="F:endonuclease activity"/>
    <property type="evidence" value="ECO:0007669"/>
    <property type="project" value="UniProtKB-KW"/>
</dbReference>
<accession>A0AAP3Q4J5</accession>
<evidence type="ECO:0000313" key="7">
    <source>
        <dbReference type="Proteomes" id="UP001212823"/>
    </source>
</evidence>
<dbReference type="EC" id="3.1.21.-" evidence="6"/>
<dbReference type="InterPro" id="IPR044946">
    <property type="entry name" value="Restrct_endonuc_typeI_TRD_sf"/>
</dbReference>
<reference evidence="6" key="1">
    <citation type="submission" date="2023-01" db="EMBL/GenBank/DDBJ databases">
        <title>Human gut microbiome strain richness.</title>
        <authorList>
            <person name="Chen-Liaw A."/>
        </authorList>
    </citation>
    <scope>NUCLEOTIDE SEQUENCE</scope>
    <source>
        <strain evidence="6">1001283st1_D2_1001283B150209_150212</strain>
    </source>
</reference>
<dbReference type="GO" id="GO:0016787">
    <property type="term" value="F:hydrolase activity"/>
    <property type="evidence" value="ECO:0007669"/>
    <property type="project" value="UniProtKB-KW"/>
</dbReference>
<name>A0AAP3Q4J5_9FIRM</name>
<dbReference type="AlphaFoldDB" id="A0AAP3Q4J5"/>
<dbReference type="Proteomes" id="UP001212823">
    <property type="component" value="Unassembled WGS sequence"/>
</dbReference>
<dbReference type="PANTHER" id="PTHR30408:SF12">
    <property type="entry name" value="TYPE I RESTRICTION ENZYME MJAVIII SPECIFICITY SUBUNIT"/>
    <property type="match status" value="1"/>
</dbReference>
<dbReference type="Gene3D" id="3.90.220.20">
    <property type="entry name" value="DNA methylase specificity domains"/>
    <property type="match status" value="1"/>
</dbReference>
<evidence type="ECO:0000256" key="2">
    <source>
        <dbReference type="ARBA" id="ARBA00022747"/>
    </source>
</evidence>
<keyword evidence="3" id="KW-0238">DNA-binding</keyword>
<evidence type="ECO:0000256" key="1">
    <source>
        <dbReference type="ARBA" id="ARBA00010923"/>
    </source>
</evidence>
<evidence type="ECO:0000259" key="5">
    <source>
        <dbReference type="Pfam" id="PF01420"/>
    </source>
</evidence>
<sequence>MVRLPKIGDIATVTKLAGFEYTNYIHYKNSGDIIMIRGLNCKGTRLVLDDIYWIDKETSDMLPRSQLHKGDVLMTYVGTVGEIALIDEDNKYHLAPNVAKITINDDKNNSATFLAHLLYYMRERIVNDMQSSALSMSKIRDIEIGLPSKEKQFEFERFVDSLADTRNKAEQELSALTNQRNKFIDKEIE</sequence>
<comment type="similarity">
    <text evidence="1">Belongs to the type-I restriction system S methylase family.</text>
</comment>
<evidence type="ECO:0000256" key="4">
    <source>
        <dbReference type="SAM" id="Coils"/>
    </source>
</evidence>
<keyword evidence="4" id="KW-0175">Coiled coil</keyword>
<keyword evidence="2" id="KW-0680">Restriction system</keyword>
<dbReference type="GO" id="GO:0003677">
    <property type="term" value="F:DNA binding"/>
    <property type="evidence" value="ECO:0007669"/>
    <property type="project" value="UniProtKB-KW"/>
</dbReference>
<protein>
    <submittedName>
        <fullName evidence="6">Restriction endonuclease subunit S</fullName>
        <ecNumber evidence="6">3.1.21.-</ecNumber>
    </submittedName>
</protein>
<dbReference type="Pfam" id="PF01420">
    <property type="entry name" value="Methylase_S"/>
    <property type="match status" value="1"/>
</dbReference>
<feature type="coiled-coil region" evidence="4">
    <location>
        <begin position="159"/>
        <end position="186"/>
    </location>
</feature>
<comment type="caution">
    <text evidence="6">The sequence shown here is derived from an EMBL/GenBank/DDBJ whole genome shotgun (WGS) entry which is preliminary data.</text>
</comment>
<evidence type="ECO:0000313" key="6">
    <source>
        <dbReference type="EMBL" id="MDB8019025.1"/>
    </source>
</evidence>
<evidence type="ECO:0000256" key="3">
    <source>
        <dbReference type="ARBA" id="ARBA00023125"/>
    </source>
</evidence>
<keyword evidence="6" id="KW-0540">Nuclease</keyword>
<proteinExistence type="inferred from homology"/>
<keyword evidence="6" id="KW-0255">Endonuclease</keyword>
<dbReference type="EMBL" id="JAQLYE010000030">
    <property type="protein sequence ID" value="MDB8019025.1"/>
    <property type="molecule type" value="Genomic_DNA"/>
</dbReference>
<keyword evidence="6" id="KW-0378">Hydrolase</keyword>
<organism evidence="6 7">
    <name type="scientific">Agathobacter rectalis</name>
    <dbReference type="NCBI Taxonomy" id="39491"/>
    <lineage>
        <taxon>Bacteria</taxon>
        <taxon>Bacillati</taxon>
        <taxon>Bacillota</taxon>
        <taxon>Clostridia</taxon>
        <taxon>Lachnospirales</taxon>
        <taxon>Lachnospiraceae</taxon>
        <taxon>Agathobacter</taxon>
    </lineage>
</organism>
<dbReference type="PANTHER" id="PTHR30408">
    <property type="entry name" value="TYPE-1 RESTRICTION ENZYME ECOKI SPECIFICITY PROTEIN"/>
    <property type="match status" value="1"/>
</dbReference>
<dbReference type="SUPFAM" id="SSF116734">
    <property type="entry name" value="DNA methylase specificity domain"/>
    <property type="match status" value="1"/>
</dbReference>
<dbReference type="InterPro" id="IPR000055">
    <property type="entry name" value="Restrct_endonuc_typeI_TRD"/>
</dbReference>
<dbReference type="InterPro" id="IPR052021">
    <property type="entry name" value="Type-I_RS_S_subunit"/>
</dbReference>
<gene>
    <name evidence="6" type="ORF">PNE45_13450</name>
</gene>